<comment type="caution">
    <text evidence="2">The sequence shown here is derived from an EMBL/GenBank/DDBJ whole genome shotgun (WGS) entry which is preliminary data.</text>
</comment>
<dbReference type="EMBL" id="DUMN01000404">
    <property type="protein sequence ID" value="HHV68810.1"/>
    <property type="molecule type" value="Genomic_DNA"/>
</dbReference>
<sequence>MNEDDQRELEGLMLVDDRNLLRIAGYAAATAFVGAASLGFHKPFLSWFALLAVAIVGGLLSYAPGLVHRLRFQEASSIVLVSALATVMGEGLWLEIFAG</sequence>
<feature type="transmembrane region" description="Helical" evidence="1">
    <location>
        <begin position="75"/>
        <end position="94"/>
    </location>
</feature>
<proteinExistence type="predicted"/>
<keyword evidence="1" id="KW-0812">Transmembrane</keyword>
<name>A0A7V6U0A0_9HYPH</name>
<feature type="transmembrane region" description="Helical" evidence="1">
    <location>
        <begin position="20"/>
        <end position="38"/>
    </location>
</feature>
<reference evidence="2 3" key="1">
    <citation type="journal article" date="2020" name="Biotechnol. Biofuels">
        <title>New insights from the biogas microbiome by comprehensive genome-resolved metagenomics of nearly 1600 species originating from multiple anaerobic digesters.</title>
        <authorList>
            <person name="Campanaro S."/>
            <person name="Treu L."/>
            <person name="Rodriguez-R L.M."/>
            <person name="Kovalovszki A."/>
            <person name="Ziels R.M."/>
            <person name="Maus I."/>
            <person name="Zhu X."/>
            <person name="Kougias P.G."/>
            <person name="Basile A."/>
            <person name="Luo G."/>
            <person name="Schluter A."/>
            <person name="Konstantinidis K.T."/>
            <person name="Angelidaki I."/>
        </authorList>
    </citation>
    <scope>NUCLEOTIDE SEQUENCE [LARGE SCALE GENOMIC DNA]</scope>
    <source>
        <strain evidence="2">AS04akNAM_66</strain>
    </source>
</reference>
<evidence type="ECO:0000313" key="3">
    <source>
        <dbReference type="Proteomes" id="UP000551563"/>
    </source>
</evidence>
<protein>
    <submittedName>
        <fullName evidence="2">Uncharacterized protein</fullName>
    </submittedName>
</protein>
<accession>A0A7V6U0A0</accession>
<keyword evidence="1" id="KW-0472">Membrane</keyword>
<gene>
    <name evidence="2" type="ORF">GXX48_14350</name>
</gene>
<keyword evidence="1" id="KW-1133">Transmembrane helix</keyword>
<organism evidence="2 3">
    <name type="scientific">Brucella intermedia</name>
    <dbReference type="NCBI Taxonomy" id="94625"/>
    <lineage>
        <taxon>Bacteria</taxon>
        <taxon>Pseudomonadati</taxon>
        <taxon>Pseudomonadota</taxon>
        <taxon>Alphaproteobacteria</taxon>
        <taxon>Hyphomicrobiales</taxon>
        <taxon>Brucellaceae</taxon>
        <taxon>Brucella/Ochrobactrum group</taxon>
        <taxon>Brucella</taxon>
    </lineage>
</organism>
<dbReference type="Proteomes" id="UP000551563">
    <property type="component" value="Unassembled WGS sequence"/>
</dbReference>
<evidence type="ECO:0000313" key="2">
    <source>
        <dbReference type="EMBL" id="HHV68810.1"/>
    </source>
</evidence>
<dbReference type="AlphaFoldDB" id="A0A7V6U0A0"/>
<evidence type="ECO:0000256" key="1">
    <source>
        <dbReference type="SAM" id="Phobius"/>
    </source>
</evidence>
<feature type="transmembrane region" description="Helical" evidence="1">
    <location>
        <begin position="44"/>
        <end position="63"/>
    </location>
</feature>